<comment type="caution">
    <text evidence="14">The sequence shown here is derived from an EMBL/GenBank/DDBJ whole genome shotgun (WGS) entry which is preliminary data.</text>
</comment>
<dbReference type="NCBIfam" id="NF003958">
    <property type="entry name" value="PRK05454.2-1"/>
    <property type="match status" value="1"/>
</dbReference>
<feature type="transmembrane region" description="Helical" evidence="12">
    <location>
        <begin position="466"/>
        <end position="489"/>
    </location>
</feature>
<dbReference type="NCBIfam" id="NF003962">
    <property type="entry name" value="PRK05454.2-5"/>
    <property type="match status" value="1"/>
</dbReference>
<evidence type="ECO:0000256" key="4">
    <source>
        <dbReference type="ARBA" id="ARBA00020585"/>
    </source>
</evidence>
<keyword evidence="7" id="KW-0328">Glycosyltransferase</keyword>
<feature type="transmembrane region" description="Helical" evidence="12">
    <location>
        <begin position="55"/>
        <end position="78"/>
    </location>
</feature>
<evidence type="ECO:0000256" key="7">
    <source>
        <dbReference type="ARBA" id="ARBA00022676"/>
    </source>
</evidence>
<evidence type="ECO:0000313" key="15">
    <source>
        <dbReference type="Proteomes" id="UP000525652"/>
    </source>
</evidence>
<evidence type="ECO:0000256" key="3">
    <source>
        <dbReference type="ARBA" id="ARBA00009337"/>
    </source>
</evidence>
<comment type="subcellular location">
    <subcellularLocation>
        <location evidence="1">Cell inner membrane</location>
        <topology evidence="1">Multi-pass membrane protein</topology>
    </subcellularLocation>
</comment>
<evidence type="ECO:0000256" key="10">
    <source>
        <dbReference type="ARBA" id="ARBA00022989"/>
    </source>
</evidence>
<evidence type="ECO:0000313" key="14">
    <source>
        <dbReference type="EMBL" id="MBC2600178.1"/>
    </source>
</evidence>
<dbReference type="Gene3D" id="3.90.550.10">
    <property type="entry name" value="Spore Coat Polysaccharide Biosynthesis Protein SpsA, Chain A"/>
    <property type="match status" value="1"/>
</dbReference>
<feature type="transmembrane region" description="Helical" evidence="12">
    <location>
        <begin position="374"/>
        <end position="395"/>
    </location>
</feature>
<gene>
    <name evidence="14" type="primary">mdoH</name>
    <name evidence="14" type="ORF">H5P30_00115</name>
</gene>
<dbReference type="AlphaFoldDB" id="A0A7X1AW51"/>
<accession>A0A7X1AW51</accession>
<keyword evidence="10 12" id="KW-1133">Transmembrane helix</keyword>
<dbReference type="CDD" id="cd04191">
    <property type="entry name" value="Glucan_BSP_MdoH"/>
    <property type="match status" value="1"/>
</dbReference>
<dbReference type="SUPFAM" id="SSF53448">
    <property type="entry name" value="Nucleotide-diphospho-sugar transferases"/>
    <property type="match status" value="1"/>
</dbReference>
<keyword evidence="6" id="KW-0997">Cell inner membrane</keyword>
<dbReference type="InterPro" id="IPR050321">
    <property type="entry name" value="Glycosyltr_2/OpgH_subfam"/>
</dbReference>
<evidence type="ECO:0000256" key="2">
    <source>
        <dbReference type="ARBA" id="ARBA00005001"/>
    </source>
</evidence>
<feature type="transmembrane region" description="Helical" evidence="12">
    <location>
        <begin position="510"/>
        <end position="529"/>
    </location>
</feature>
<comment type="similarity">
    <text evidence="3">Belongs to the glycosyltransferase 2 family. OpgH subfamily.</text>
</comment>
<dbReference type="InterPro" id="IPR001173">
    <property type="entry name" value="Glyco_trans_2-like"/>
</dbReference>
<dbReference type="PANTHER" id="PTHR43867">
    <property type="entry name" value="CELLULOSE SYNTHASE CATALYTIC SUBUNIT A [UDP-FORMING]"/>
    <property type="match status" value="1"/>
</dbReference>
<dbReference type="RefSeq" id="WP_185690936.1">
    <property type="nucleotide sequence ID" value="NZ_JACHVA010000004.1"/>
</dbReference>
<evidence type="ECO:0000256" key="1">
    <source>
        <dbReference type="ARBA" id="ARBA00004429"/>
    </source>
</evidence>
<dbReference type="PANTHER" id="PTHR43867:SF5">
    <property type="entry name" value="GLUCANS BIOSYNTHESIS GLUCOSYLTRANSFERASE H"/>
    <property type="match status" value="1"/>
</dbReference>
<feature type="domain" description="Glycosyltransferase 2-like" evidence="13">
    <location>
        <begin position="199"/>
        <end position="404"/>
    </location>
</feature>
<evidence type="ECO:0000256" key="6">
    <source>
        <dbReference type="ARBA" id="ARBA00022519"/>
    </source>
</evidence>
<feature type="transmembrane region" description="Helical" evidence="12">
    <location>
        <begin position="20"/>
        <end position="43"/>
    </location>
</feature>
<dbReference type="Pfam" id="PF13632">
    <property type="entry name" value="Glyco_trans_2_3"/>
    <property type="match status" value="1"/>
</dbReference>
<sequence>MNAENKPPEPWIKDGKTGTGWAFFALWFFVWIVGVLLFSDFLWRTQIYGLKHAMIVVQAILFAQVSFGFCQGVVGYFLKPNFKQKGSVPPSTEESRSAPTALLFPVYNEEPARVLAGLEATYRSLEKTGRLDQFDFFILSDTRDPDKWVEEEMGWLTLSRRLGALNRIHYRRRRENTGKKAGNIRDFLERWGQRYRYMIIFDADSVMEGPTLTNMVDAMETDPQLGILQTVPRLWRAQTLFGRALQFANRVYGEHFSRGLATWQGNHGNYWGHNAIIRVNAFMEHCDLPDLPYKEPVGGSILSHDFVEAALMRRAGYKVMLYPGAEGSWEEGPENIFDSLQRDRRWCQGNLQHIWFLFAKGIPGRNRIHFLNGILSYAGSLLWLIFLVLCTLVVVQFSRTGLSFVPIDGMLMSLGLDISLATQGLIVLLYTAMLLLGPKFLAWFDAGCRGDSGPLRTGVNVLAESFLSALIAPVMMFFHSVFVIVIPLGSKTGWNAQARDAGDGVAFSTAFRNLWHVTLIGILWAAVAWRFNSDFFWWLSPIFIPLALSIPLAMLLGSPSVGRKSSGAKILTMPEEESPTEVLDNLRQGTANMRDGLSKGPLSGASLAFLDPYVHALHVRLNASEEPEETSDQIADKMLSEGISSLSPKEIESCLNDPKALQRIHRELWFSSRENLAPEWRAKLLQYSQLHEINRLGFNKRSEV</sequence>
<feature type="transmembrane region" description="Helical" evidence="12">
    <location>
        <begin position="416"/>
        <end position="436"/>
    </location>
</feature>
<dbReference type="GO" id="GO:0005886">
    <property type="term" value="C:plasma membrane"/>
    <property type="evidence" value="ECO:0007669"/>
    <property type="project" value="UniProtKB-SubCell"/>
</dbReference>
<evidence type="ECO:0000259" key="13">
    <source>
        <dbReference type="Pfam" id="PF13632"/>
    </source>
</evidence>
<dbReference type="InterPro" id="IPR029044">
    <property type="entry name" value="Nucleotide-diphossugar_trans"/>
</dbReference>
<evidence type="ECO:0000256" key="5">
    <source>
        <dbReference type="ARBA" id="ARBA00022475"/>
    </source>
</evidence>
<dbReference type="EMBL" id="JACHVA010000004">
    <property type="protein sequence ID" value="MBC2600178.1"/>
    <property type="molecule type" value="Genomic_DNA"/>
</dbReference>
<organism evidence="14 15">
    <name type="scientific">Puniceicoccus vermicola</name>
    <dbReference type="NCBI Taxonomy" id="388746"/>
    <lineage>
        <taxon>Bacteria</taxon>
        <taxon>Pseudomonadati</taxon>
        <taxon>Verrucomicrobiota</taxon>
        <taxon>Opitutia</taxon>
        <taxon>Puniceicoccales</taxon>
        <taxon>Puniceicoccaceae</taxon>
        <taxon>Puniceicoccus</taxon>
    </lineage>
</organism>
<keyword evidence="5" id="KW-1003">Cell membrane</keyword>
<keyword evidence="15" id="KW-1185">Reference proteome</keyword>
<evidence type="ECO:0000256" key="12">
    <source>
        <dbReference type="SAM" id="Phobius"/>
    </source>
</evidence>
<keyword evidence="8 14" id="KW-0808">Transferase</keyword>
<keyword evidence="11 12" id="KW-0472">Membrane</keyword>
<proteinExistence type="inferred from homology"/>
<comment type="pathway">
    <text evidence="2">Glycan metabolism; osmoregulated periplasmic glucan (OPG) biosynthesis.</text>
</comment>
<reference evidence="14 15" key="1">
    <citation type="submission" date="2020-07" db="EMBL/GenBank/DDBJ databases">
        <authorList>
            <person name="Feng X."/>
        </authorList>
    </citation>
    <scope>NUCLEOTIDE SEQUENCE [LARGE SCALE GENOMIC DNA]</scope>
    <source>
        <strain evidence="14 15">JCM14086</strain>
    </source>
</reference>
<dbReference type="Proteomes" id="UP000525652">
    <property type="component" value="Unassembled WGS sequence"/>
</dbReference>
<name>A0A7X1AW51_9BACT</name>
<feature type="transmembrane region" description="Helical" evidence="12">
    <location>
        <begin position="535"/>
        <end position="556"/>
    </location>
</feature>
<evidence type="ECO:0000256" key="8">
    <source>
        <dbReference type="ARBA" id="ARBA00022679"/>
    </source>
</evidence>
<dbReference type="GO" id="GO:0016758">
    <property type="term" value="F:hexosyltransferase activity"/>
    <property type="evidence" value="ECO:0007669"/>
    <property type="project" value="TreeGrafter"/>
</dbReference>
<keyword evidence="9 12" id="KW-0812">Transmembrane</keyword>
<evidence type="ECO:0000256" key="9">
    <source>
        <dbReference type="ARBA" id="ARBA00022692"/>
    </source>
</evidence>
<protein>
    <recommendedName>
        <fullName evidence="4">Glucans biosynthesis glucosyltransferase H</fullName>
    </recommendedName>
</protein>
<evidence type="ECO:0000256" key="11">
    <source>
        <dbReference type="ARBA" id="ARBA00023136"/>
    </source>
</evidence>